<dbReference type="GO" id="GO:0043531">
    <property type="term" value="F:ADP binding"/>
    <property type="evidence" value="ECO:0007669"/>
    <property type="project" value="TreeGrafter"/>
</dbReference>
<dbReference type="GO" id="GO:0005829">
    <property type="term" value="C:cytosol"/>
    <property type="evidence" value="ECO:0007669"/>
    <property type="project" value="TreeGrafter"/>
</dbReference>
<dbReference type="Pfam" id="PF00162">
    <property type="entry name" value="PGK"/>
    <property type="match status" value="1"/>
</dbReference>
<dbReference type="PANTHER" id="PTHR11406:SF23">
    <property type="entry name" value="PHOSPHOGLYCERATE KINASE 1, CHLOROPLASTIC-RELATED"/>
    <property type="match status" value="1"/>
</dbReference>
<accession>A0A3B0VJJ5</accession>
<dbReference type="PANTHER" id="PTHR11406">
    <property type="entry name" value="PHOSPHOGLYCERATE KINASE"/>
    <property type="match status" value="1"/>
</dbReference>
<dbReference type="GO" id="GO:0004618">
    <property type="term" value="F:phosphoglycerate kinase activity"/>
    <property type="evidence" value="ECO:0007669"/>
    <property type="project" value="UniProtKB-EC"/>
</dbReference>
<keyword evidence="8" id="KW-0067">ATP-binding</keyword>
<dbReference type="FunFam" id="3.40.50.1260:FF:000006">
    <property type="entry name" value="Phosphoglycerate kinase"/>
    <property type="match status" value="1"/>
</dbReference>
<evidence type="ECO:0000313" key="9">
    <source>
        <dbReference type="EMBL" id="VAW31834.1"/>
    </source>
</evidence>
<dbReference type="SUPFAM" id="SSF53748">
    <property type="entry name" value="Phosphoglycerate kinase"/>
    <property type="match status" value="1"/>
</dbReference>
<comment type="subunit">
    <text evidence="3">Monomer.</text>
</comment>
<comment type="catalytic activity">
    <reaction evidence="1">
        <text>(2R)-3-phosphoglycerate + ATP = (2R)-3-phospho-glyceroyl phosphate + ADP</text>
        <dbReference type="Rhea" id="RHEA:14801"/>
        <dbReference type="ChEBI" id="CHEBI:30616"/>
        <dbReference type="ChEBI" id="CHEBI:57604"/>
        <dbReference type="ChEBI" id="CHEBI:58272"/>
        <dbReference type="ChEBI" id="CHEBI:456216"/>
        <dbReference type="EC" id="2.7.2.3"/>
    </reaction>
</comment>
<evidence type="ECO:0000256" key="7">
    <source>
        <dbReference type="ARBA" id="ARBA00022777"/>
    </source>
</evidence>
<dbReference type="PRINTS" id="PR00477">
    <property type="entry name" value="PHGLYCKINASE"/>
</dbReference>
<evidence type="ECO:0000256" key="6">
    <source>
        <dbReference type="ARBA" id="ARBA00022741"/>
    </source>
</evidence>
<proteinExistence type="inferred from homology"/>
<dbReference type="InterPro" id="IPR036043">
    <property type="entry name" value="Phosphoglycerate_kinase_sf"/>
</dbReference>
<evidence type="ECO:0000256" key="2">
    <source>
        <dbReference type="ARBA" id="ARBA00008982"/>
    </source>
</evidence>
<dbReference type="InterPro" id="IPR015824">
    <property type="entry name" value="Phosphoglycerate_kinase_N"/>
</dbReference>
<dbReference type="FunFam" id="3.40.50.1260:FF:000003">
    <property type="entry name" value="Phosphoglycerate kinase"/>
    <property type="match status" value="1"/>
</dbReference>
<sequence length="404" mass="42428">MNKKTVRDIDVNGKKILLRVDFNVPLSSKDPNDDIQVTDDTRIRAALPTINYLLEHGAALILCSHLGRPKSAEDRQFSMRPVAARLSDLLGRPVMAANGLVGDAVTAASANLKPGDVLLLENTRFHSGEKKNDPTLAAQLAALADCYVNDAFGSAHRAHASTEGAARAMRVKGGASVAGFLMEKELRALGTAVTHPPHPYIAIMGGAKISDKIKLIENLLNSTDRILIGGGMANTFIKAQGHEIGTSLVEADALPEATHLLAMAGNQLILPVDFVVTDKFDANAEAETVAADSIPANKMALDIGPKSLDLFKQALQGAKLVVWNGPMGVFEFPRFAKATNQLAQILADQVEQGTEVIIGGGDSAAAVSKAGLAAKMSHISTGGGASLELLEGKTLPGIATLDDK</sequence>
<comment type="similarity">
    <text evidence="2">Belongs to the phosphoglycerate kinase family.</text>
</comment>
<dbReference type="GO" id="GO:0006094">
    <property type="term" value="P:gluconeogenesis"/>
    <property type="evidence" value="ECO:0007669"/>
    <property type="project" value="TreeGrafter"/>
</dbReference>
<evidence type="ECO:0000256" key="1">
    <source>
        <dbReference type="ARBA" id="ARBA00000642"/>
    </source>
</evidence>
<dbReference type="InterPro" id="IPR001576">
    <property type="entry name" value="Phosphoglycerate_kinase"/>
</dbReference>
<dbReference type="GO" id="GO:0005524">
    <property type="term" value="F:ATP binding"/>
    <property type="evidence" value="ECO:0007669"/>
    <property type="project" value="UniProtKB-KW"/>
</dbReference>
<dbReference type="PIRSF" id="PIRSF000724">
    <property type="entry name" value="Pgk"/>
    <property type="match status" value="1"/>
</dbReference>
<reference evidence="9" key="1">
    <citation type="submission" date="2018-06" db="EMBL/GenBank/DDBJ databases">
        <authorList>
            <person name="Zhirakovskaya E."/>
        </authorList>
    </citation>
    <scope>NUCLEOTIDE SEQUENCE</scope>
</reference>
<keyword evidence="5 9" id="KW-0808">Transferase</keyword>
<evidence type="ECO:0000256" key="5">
    <source>
        <dbReference type="ARBA" id="ARBA00022679"/>
    </source>
</evidence>
<dbReference type="CDD" id="cd00318">
    <property type="entry name" value="Phosphoglycerate_kinase"/>
    <property type="match status" value="1"/>
</dbReference>
<keyword evidence="7 9" id="KW-0418">Kinase</keyword>
<dbReference type="Gene3D" id="3.40.50.1260">
    <property type="entry name" value="Phosphoglycerate kinase, N-terminal domain"/>
    <property type="match status" value="2"/>
</dbReference>
<keyword evidence="6" id="KW-0547">Nucleotide-binding</keyword>
<evidence type="ECO:0000256" key="4">
    <source>
        <dbReference type="ARBA" id="ARBA00013061"/>
    </source>
</evidence>
<dbReference type="EMBL" id="UOEU01000293">
    <property type="protein sequence ID" value="VAW31834.1"/>
    <property type="molecule type" value="Genomic_DNA"/>
</dbReference>
<name>A0A3B0VJJ5_9ZZZZ</name>
<organism evidence="9">
    <name type="scientific">hydrothermal vent metagenome</name>
    <dbReference type="NCBI Taxonomy" id="652676"/>
    <lineage>
        <taxon>unclassified sequences</taxon>
        <taxon>metagenomes</taxon>
        <taxon>ecological metagenomes</taxon>
    </lineage>
</organism>
<dbReference type="AlphaFoldDB" id="A0A3B0VJJ5"/>
<protein>
    <recommendedName>
        <fullName evidence="4">phosphoglycerate kinase</fullName>
        <ecNumber evidence="4">2.7.2.3</ecNumber>
    </recommendedName>
</protein>
<evidence type="ECO:0000256" key="8">
    <source>
        <dbReference type="ARBA" id="ARBA00022840"/>
    </source>
</evidence>
<gene>
    <name evidence="9" type="ORF">MNBD_CHLOROFLEXI01-4912</name>
</gene>
<dbReference type="EC" id="2.7.2.3" evidence="4"/>
<evidence type="ECO:0000256" key="3">
    <source>
        <dbReference type="ARBA" id="ARBA00011245"/>
    </source>
</evidence>
<dbReference type="GO" id="GO:0006096">
    <property type="term" value="P:glycolytic process"/>
    <property type="evidence" value="ECO:0007669"/>
    <property type="project" value="InterPro"/>
</dbReference>
<dbReference type="HAMAP" id="MF_00145">
    <property type="entry name" value="Phosphoglyc_kinase"/>
    <property type="match status" value="1"/>
</dbReference>